<evidence type="ECO:0000313" key="2">
    <source>
        <dbReference type="EMBL" id="MEQ2274185.1"/>
    </source>
</evidence>
<gene>
    <name evidence="2" type="ORF">XENORESO_015627</name>
</gene>
<evidence type="ECO:0000313" key="3">
    <source>
        <dbReference type="Proteomes" id="UP001444071"/>
    </source>
</evidence>
<dbReference type="Proteomes" id="UP001444071">
    <property type="component" value="Unassembled WGS sequence"/>
</dbReference>
<reference evidence="2 3" key="1">
    <citation type="submission" date="2021-06" db="EMBL/GenBank/DDBJ databases">
        <authorList>
            <person name="Palmer J.M."/>
        </authorList>
    </citation>
    <scope>NUCLEOTIDE SEQUENCE [LARGE SCALE GENOMIC DNA]</scope>
    <source>
        <strain evidence="2 3">XR_2019</strain>
        <tissue evidence="2">Muscle</tissue>
    </source>
</reference>
<name>A0ABV0WXB1_9TELE</name>
<feature type="region of interest" description="Disordered" evidence="1">
    <location>
        <begin position="1"/>
        <end position="39"/>
    </location>
</feature>
<evidence type="ECO:0000256" key="1">
    <source>
        <dbReference type="SAM" id="MobiDB-lite"/>
    </source>
</evidence>
<comment type="caution">
    <text evidence="2">The sequence shown here is derived from an EMBL/GenBank/DDBJ whole genome shotgun (WGS) entry which is preliminary data.</text>
</comment>
<dbReference type="EMBL" id="JAHRIM010075130">
    <property type="protein sequence ID" value="MEQ2274185.1"/>
    <property type="molecule type" value="Genomic_DNA"/>
</dbReference>
<sequence>LSEPLTHQQNNEDVTDSTADHPGAPGSGFIRRHNHDSDSRISVCCSRTDCLH</sequence>
<organism evidence="2 3">
    <name type="scientific">Xenotaenia resolanae</name>
    <dbReference type="NCBI Taxonomy" id="208358"/>
    <lineage>
        <taxon>Eukaryota</taxon>
        <taxon>Metazoa</taxon>
        <taxon>Chordata</taxon>
        <taxon>Craniata</taxon>
        <taxon>Vertebrata</taxon>
        <taxon>Euteleostomi</taxon>
        <taxon>Actinopterygii</taxon>
        <taxon>Neopterygii</taxon>
        <taxon>Teleostei</taxon>
        <taxon>Neoteleostei</taxon>
        <taxon>Acanthomorphata</taxon>
        <taxon>Ovalentaria</taxon>
        <taxon>Atherinomorphae</taxon>
        <taxon>Cyprinodontiformes</taxon>
        <taxon>Goodeidae</taxon>
        <taxon>Xenotaenia</taxon>
    </lineage>
</organism>
<keyword evidence="3" id="KW-1185">Reference proteome</keyword>
<protein>
    <submittedName>
        <fullName evidence="2">Uncharacterized protein</fullName>
    </submittedName>
</protein>
<feature type="compositionally biased region" description="Polar residues" evidence="1">
    <location>
        <begin position="1"/>
        <end position="12"/>
    </location>
</feature>
<accession>A0ABV0WXB1</accession>
<feature type="non-terminal residue" evidence="2">
    <location>
        <position position="1"/>
    </location>
</feature>
<proteinExistence type="predicted"/>